<dbReference type="Proteomes" id="UP000521525">
    <property type="component" value="Unassembled WGS sequence"/>
</dbReference>
<protein>
    <submittedName>
        <fullName evidence="1">RFXK protein</fullName>
    </submittedName>
</protein>
<dbReference type="EMBL" id="VZSP01029240">
    <property type="protein sequence ID" value="NWZ17317.1"/>
    <property type="molecule type" value="Genomic_DNA"/>
</dbReference>
<dbReference type="AlphaFoldDB" id="A0A7K7KFM4"/>
<feature type="non-terminal residue" evidence="1">
    <location>
        <position position="108"/>
    </location>
</feature>
<dbReference type="InterPro" id="IPR036770">
    <property type="entry name" value="Ankyrin_rpt-contain_sf"/>
</dbReference>
<name>A0A7K7KFM4_AGEPH</name>
<reference evidence="1 2" key="1">
    <citation type="submission" date="2019-09" db="EMBL/GenBank/DDBJ databases">
        <title>Bird 10,000 Genomes (B10K) Project - Family phase.</title>
        <authorList>
            <person name="Zhang G."/>
        </authorList>
    </citation>
    <scope>NUCLEOTIDE SEQUENCE [LARGE SCALE GENOMIC DNA]</scope>
    <source>
        <strain evidence="1">OUT-0050</strain>
        <tissue evidence="1">Muscle</tissue>
    </source>
</reference>
<keyword evidence="2" id="KW-1185">Reference proteome</keyword>
<dbReference type="SUPFAM" id="SSF48403">
    <property type="entry name" value="Ankyrin repeat"/>
    <property type="match status" value="1"/>
</dbReference>
<dbReference type="Gene3D" id="1.25.40.20">
    <property type="entry name" value="Ankyrin repeat-containing domain"/>
    <property type="match status" value="1"/>
</dbReference>
<evidence type="ECO:0000313" key="1">
    <source>
        <dbReference type="EMBL" id="NWZ17317.1"/>
    </source>
</evidence>
<accession>A0A7K7KFM4</accession>
<feature type="non-terminal residue" evidence="1">
    <location>
        <position position="1"/>
    </location>
</feature>
<sequence>LSLMDLSLPALSIHQLAAQGELIQLKEHLRKGENLVNKPDERGFTPLIWAAAFGEIETVRHLLEWVRPWGLRGFQNVLGPVLDLGAVLNPVWDLWDLSLILGPVLDPG</sequence>
<proteinExistence type="predicted"/>
<organism evidence="1 2">
    <name type="scientific">Agelaius phoeniceus</name>
    <name type="common">Red-winged blackbird</name>
    <name type="synonym">Oriolus phoeniceus</name>
    <dbReference type="NCBI Taxonomy" id="39638"/>
    <lineage>
        <taxon>Eukaryota</taxon>
        <taxon>Metazoa</taxon>
        <taxon>Chordata</taxon>
        <taxon>Craniata</taxon>
        <taxon>Vertebrata</taxon>
        <taxon>Euteleostomi</taxon>
        <taxon>Archelosauria</taxon>
        <taxon>Archosauria</taxon>
        <taxon>Dinosauria</taxon>
        <taxon>Saurischia</taxon>
        <taxon>Theropoda</taxon>
        <taxon>Coelurosauria</taxon>
        <taxon>Aves</taxon>
        <taxon>Neognathae</taxon>
        <taxon>Neoaves</taxon>
        <taxon>Telluraves</taxon>
        <taxon>Australaves</taxon>
        <taxon>Passeriformes</taxon>
        <taxon>Passeroidea</taxon>
        <taxon>Icteridae</taxon>
        <taxon>Agelaius</taxon>
    </lineage>
</organism>
<comment type="caution">
    <text evidence="1">The sequence shown here is derived from an EMBL/GenBank/DDBJ whole genome shotgun (WGS) entry which is preliminary data.</text>
</comment>
<gene>
    <name evidence="1" type="primary">Rfxank</name>
    <name evidence="1" type="ORF">AGEPHO_R15205</name>
</gene>
<evidence type="ECO:0000313" key="2">
    <source>
        <dbReference type="Proteomes" id="UP000521525"/>
    </source>
</evidence>